<evidence type="ECO:0000256" key="6">
    <source>
        <dbReference type="ARBA" id="ARBA00023136"/>
    </source>
</evidence>
<sequence>MSMKTERQRLFYLDLIRVAAAVLIVIYHFPFSIGGAVDPLHGTVNGSWGMTPVYCFFMVSGAALFHRYGREEKLPVKTFYKKRFFSIYPLFWIAYILGFFATYWQLGHFYHIPTWSFIWSILGLDGWIVNWIPTFYMVGEWFLGSIIILYLAFPLVRWCWRKSRSITMLVSLAAALALFWYHPFPMDIKQNPVVDLFYFLLGAWFEEMRSYLSAGRMEKKGQKAGAKGEKGRISRVSLLLWLASAAVMAVWFFVPVTEGLPSMEATFSAQAVGSGIFLRQSFILLTTCAFYIFCMGIAPYLERWKHGKKIILEISGKTYGIFLTHHMISQILCGHFDGASLSTREVLAVLFLVFAVTWAVTVGIYRIEAYIKERF</sequence>
<feature type="domain" description="Acyltransferase 3" evidence="8">
    <location>
        <begin position="12"/>
        <end position="361"/>
    </location>
</feature>
<feature type="transmembrane region" description="Helical" evidence="7">
    <location>
        <begin position="346"/>
        <end position="367"/>
    </location>
</feature>
<feature type="transmembrane region" description="Helical" evidence="7">
    <location>
        <begin position="87"/>
        <end position="106"/>
    </location>
</feature>
<comment type="caution">
    <text evidence="9">The sequence shown here is derived from an EMBL/GenBank/DDBJ whole genome shotgun (WGS) entry which is preliminary data.</text>
</comment>
<dbReference type="Pfam" id="PF01757">
    <property type="entry name" value="Acyl_transf_3"/>
    <property type="match status" value="1"/>
</dbReference>
<feature type="transmembrane region" description="Helical" evidence="7">
    <location>
        <begin position="196"/>
        <end position="212"/>
    </location>
</feature>
<feature type="transmembrane region" description="Helical" evidence="7">
    <location>
        <begin position="49"/>
        <end position="66"/>
    </location>
</feature>
<dbReference type="PANTHER" id="PTHR40074:SF2">
    <property type="entry name" value="O-ACETYLTRANSFERASE WECH"/>
    <property type="match status" value="1"/>
</dbReference>
<comment type="subcellular location">
    <subcellularLocation>
        <location evidence="1">Cell membrane</location>
        <topology evidence="1">Multi-pass membrane protein</topology>
    </subcellularLocation>
</comment>
<evidence type="ECO:0000256" key="5">
    <source>
        <dbReference type="ARBA" id="ARBA00022989"/>
    </source>
</evidence>
<evidence type="ECO:0000256" key="1">
    <source>
        <dbReference type="ARBA" id="ARBA00004651"/>
    </source>
</evidence>
<dbReference type="GO" id="GO:0009246">
    <property type="term" value="P:enterobacterial common antigen biosynthetic process"/>
    <property type="evidence" value="ECO:0007669"/>
    <property type="project" value="TreeGrafter"/>
</dbReference>
<evidence type="ECO:0000256" key="7">
    <source>
        <dbReference type="SAM" id="Phobius"/>
    </source>
</evidence>
<protein>
    <submittedName>
        <fullName evidence="9">Acyltransferase</fullName>
    </submittedName>
</protein>
<evidence type="ECO:0000313" key="9">
    <source>
        <dbReference type="EMBL" id="HIT42560.1"/>
    </source>
</evidence>
<reference evidence="9" key="1">
    <citation type="submission" date="2020-10" db="EMBL/GenBank/DDBJ databases">
        <authorList>
            <person name="Gilroy R."/>
        </authorList>
    </citation>
    <scope>NUCLEOTIDE SEQUENCE</scope>
    <source>
        <strain evidence="9">CHK123-3438</strain>
    </source>
</reference>
<evidence type="ECO:0000259" key="8">
    <source>
        <dbReference type="Pfam" id="PF01757"/>
    </source>
</evidence>
<dbReference type="PANTHER" id="PTHR40074">
    <property type="entry name" value="O-ACETYLTRANSFERASE WECH"/>
    <property type="match status" value="1"/>
</dbReference>
<proteinExistence type="inferred from homology"/>
<evidence type="ECO:0000313" key="10">
    <source>
        <dbReference type="Proteomes" id="UP000886860"/>
    </source>
</evidence>
<dbReference type="Proteomes" id="UP000886860">
    <property type="component" value="Unassembled WGS sequence"/>
</dbReference>
<dbReference type="EMBL" id="DVKS01000183">
    <property type="protein sequence ID" value="HIT42560.1"/>
    <property type="molecule type" value="Genomic_DNA"/>
</dbReference>
<evidence type="ECO:0000256" key="2">
    <source>
        <dbReference type="ARBA" id="ARBA00007400"/>
    </source>
</evidence>
<comment type="similarity">
    <text evidence="2">Belongs to the acyltransferase 3 family.</text>
</comment>
<dbReference type="GO" id="GO:0005886">
    <property type="term" value="C:plasma membrane"/>
    <property type="evidence" value="ECO:0007669"/>
    <property type="project" value="UniProtKB-SubCell"/>
</dbReference>
<keyword evidence="4 7" id="KW-0812">Transmembrane</keyword>
<dbReference type="InterPro" id="IPR002656">
    <property type="entry name" value="Acyl_transf_3_dom"/>
</dbReference>
<feature type="transmembrane region" description="Helical" evidence="7">
    <location>
        <begin position="126"/>
        <end position="153"/>
    </location>
</feature>
<feature type="transmembrane region" description="Helical" evidence="7">
    <location>
        <begin position="233"/>
        <end position="254"/>
    </location>
</feature>
<keyword evidence="9" id="KW-0012">Acyltransferase</keyword>
<gene>
    <name evidence="9" type="ORF">IAB60_10805</name>
</gene>
<feature type="transmembrane region" description="Helical" evidence="7">
    <location>
        <begin position="165"/>
        <end position="184"/>
    </location>
</feature>
<organism evidence="9 10">
    <name type="scientific">Candidatus Caccovicinus merdipullorum</name>
    <dbReference type="NCBI Taxonomy" id="2840724"/>
    <lineage>
        <taxon>Bacteria</taxon>
        <taxon>Bacillati</taxon>
        <taxon>Bacillota</taxon>
        <taxon>Clostridia</taxon>
        <taxon>Eubacteriales</taxon>
        <taxon>Candidatus Caccovicinus</taxon>
    </lineage>
</organism>
<keyword evidence="3" id="KW-1003">Cell membrane</keyword>
<evidence type="ECO:0000256" key="3">
    <source>
        <dbReference type="ARBA" id="ARBA00022475"/>
    </source>
</evidence>
<keyword evidence="6 7" id="KW-0472">Membrane</keyword>
<accession>A0A9D1GJY7</accession>
<dbReference type="GO" id="GO:0016413">
    <property type="term" value="F:O-acetyltransferase activity"/>
    <property type="evidence" value="ECO:0007669"/>
    <property type="project" value="TreeGrafter"/>
</dbReference>
<keyword evidence="5 7" id="KW-1133">Transmembrane helix</keyword>
<dbReference type="AlphaFoldDB" id="A0A9D1GJY7"/>
<name>A0A9D1GJY7_9FIRM</name>
<feature type="transmembrane region" description="Helical" evidence="7">
    <location>
        <begin position="282"/>
        <end position="301"/>
    </location>
</feature>
<reference evidence="9" key="2">
    <citation type="journal article" date="2021" name="PeerJ">
        <title>Extensive microbial diversity within the chicken gut microbiome revealed by metagenomics and culture.</title>
        <authorList>
            <person name="Gilroy R."/>
            <person name="Ravi A."/>
            <person name="Getino M."/>
            <person name="Pursley I."/>
            <person name="Horton D.L."/>
            <person name="Alikhan N.F."/>
            <person name="Baker D."/>
            <person name="Gharbi K."/>
            <person name="Hall N."/>
            <person name="Watson M."/>
            <person name="Adriaenssens E.M."/>
            <person name="Foster-Nyarko E."/>
            <person name="Jarju S."/>
            <person name="Secka A."/>
            <person name="Antonio M."/>
            <person name="Oren A."/>
            <person name="Chaudhuri R.R."/>
            <person name="La Ragione R."/>
            <person name="Hildebrand F."/>
            <person name="Pallen M.J."/>
        </authorList>
    </citation>
    <scope>NUCLEOTIDE SEQUENCE</scope>
    <source>
        <strain evidence="9">CHK123-3438</strain>
    </source>
</reference>
<evidence type="ECO:0000256" key="4">
    <source>
        <dbReference type="ARBA" id="ARBA00022692"/>
    </source>
</evidence>
<feature type="transmembrane region" description="Helical" evidence="7">
    <location>
        <begin position="12"/>
        <end position="29"/>
    </location>
</feature>
<keyword evidence="9" id="KW-0808">Transferase</keyword>